<evidence type="ECO:0000313" key="8">
    <source>
        <dbReference type="EMBL" id="KXH38653.1"/>
    </source>
</evidence>
<evidence type="ECO:0000313" key="9">
    <source>
        <dbReference type="Proteomes" id="UP000070054"/>
    </source>
</evidence>
<comment type="caution">
    <text evidence="8">The sequence shown here is derived from an EMBL/GenBank/DDBJ whole genome shotgun (WGS) entry which is preliminary data.</text>
</comment>
<dbReference type="InterPro" id="IPR036864">
    <property type="entry name" value="Zn2-C6_fun-type_DNA-bd_sf"/>
</dbReference>
<evidence type="ECO:0000256" key="5">
    <source>
        <dbReference type="ARBA" id="ARBA00023242"/>
    </source>
</evidence>
<dbReference type="SMART" id="SM00066">
    <property type="entry name" value="GAL4"/>
    <property type="match status" value="1"/>
</dbReference>
<dbReference type="InterPro" id="IPR001138">
    <property type="entry name" value="Zn2Cys6_DnaBD"/>
</dbReference>
<gene>
    <name evidence="8" type="ORF">CNYM01_08740</name>
</gene>
<dbReference type="Proteomes" id="UP000070054">
    <property type="component" value="Unassembled WGS sequence"/>
</dbReference>
<feature type="domain" description="Zn(2)-C6 fungal-type" evidence="7">
    <location>
        <begin position="17"/>
        <end position="47"/>
    </location>
</feature>
<keyword evidence="3" id="KW-0805">Transcription regulation</keyword>
<keyword evidence="9" id="KW-1185">Reference proteome</keyword>
<evidence type="ECO:0000256" key="6">
    <source>
        <dbReference type="SAM" id="MobiDB-lite"/>
    </source>
</evidence>
<dbReference type="OrthoDB" id="4216928at2759"/>
<keyword evidence="5" id="KW-0539">Nucleus</keyword>
<dbReference type="GO" id="GO:0008270">
    <property type="term" value="F:zinc ion binding"/>
    <property type="evidence" value="ECO:0007669"/>
    <property type="project" value="InterPro"/>
</dbReference>
<evidence type="ECO:0000256" key="4">
    <source>
        <dbReference type="ARBA" id="ARBA00023163"/>
    </source>
</evidence>
<organism evidence="8 9">
    <name type="scientific">Colletotrichum nymphaeae SA-01</name>
    <dbReference type="NCBI Taxonomy" id="1460502"/>
    <lineage>
        <taxon>Eukaryota</taxon>
        <taxon>Fungi</taxon>
        <taxon>Dikarya</taxon>
        <taxon>Ascomycota</taxon>
        <taxon>Pezizomycotina</taxon>
        <taxon>Sordariomycetes</taxon>
        <taxon>Hypocreomycetidae</taxon>
        <taxon>Glomerellales</taxon>
        <taxon>Glomerellaceae</taxon>
        <taxon>Colletotrichum</taxon>
        <taxon>Colletotrichum acutatum species complex</taxon>
    </lineage>
</organism>
<dbReference type="Pfam" id="PF00172">
    <property type="entry name" value="Zn_clus"/>
    <property type="match status" value="1"/>
</dbReference>
<dbReference type="EMBL" id="JEMN01001392">
    <property type="protein sequence ID" value="KXH38653.1"/>
    <property type="molecule type" value="Genomic_DNA"/>
</dbReference>
<dbReference type="SUPFAM" id="SSF57701">
    <property type="entry name" value="Zn2/Cys6 DNA-binding domain"/>
    <property type="match status" value="1"/>
</dbReference>
<keyword evidence="1" id="KW-0479">Metal-binding</keyword>
<dbReference type="PROSITE" id="PS50048">
    <property type="entry name" value="ZN2_CY6_FUNGAL_2"/>
    <property type="match status" value="1"/>
</dbReference>
<evidence type="ECO:0000256" key="1">
    <source>
        <dbReference type="ARBA" id="ARBA00022723"/>
    </source>
</evidence>
<name>A0A135SRV1_9PEZI</name>
<dbReference type="GO" id="GO:0000981">
    <property type="term" value="F:DNA-binding transcription factor activity, RNA polymerase II-specific"/>
    <property type="evidence" value="ECO:0007669"/>
    <property type="project" value="InterPro"/>
</dbReference>
<evidence type="ECO:0000259" key="7">
    <source>
        <dbReference type="PROSITE" id="PS50048"/>
    </source>
</evidence>
<sequence>MSNSFFERANPPPRRKTCTACTKAKRRCDHGQPACLRCSRRNIACDYSAPPIPIRSKASNRDLVVRAPKPRRQHNQSSVAPSPASLLDNNASSSASLIPWSQNPDLLPLGMADLEDVDFDLAFDELITSDAFLEGPLIAPSLTPKPDDMLVPSYDSAPGSLESVIANRLQYALDEIKKVPTTVVMENQAPWSHPHLYRAHMPRDMQGKYLMSPSPKSTIHGKNLTVYSPDAQACCALYIAKSKINSSFVLRTIQARAHELLASPMPKNRLDILARFHAILLYQIIRLFDGDISMRASAQHTLSSLEHTILALLPFVKWEPEQPATGPAQDYTACPTKDFWQEWIFQESARRTIFFTYFFLVAYSALIGTLTNGCEERYVFCQSWTMSAHLWKAPTVVDFAVVWKEKQHLVITKQGFEEVLRDAAADDIDAFGKILLVSAIGIEDARLWFYNRGSSL</sequence>
<reference evidence="8 9" key="1">
    <citation type="submission" date="2014-02" db="EMBL/GenBank/DDBJ databases">
        <title>The genome sequence of Colletotrichum nymphaeae SA-01.</title>
        <authorList>
            <person name="Baroncelli R."/>
            <person name="Thon M.R."/>
        </authorList>
    </citation>
    <scope>NUCLEOTIDE SEQUENCE [LARGE SCALE GENOMIC DNA]</scope>
    <source>
        <strain evidence="8 9">SA-01</strain>
    </source>
</reference>
<feature type="region of interest" description="Disordered" evidence="6">
    <location>
        <begin position="67"/>
        <end position="86"/>
    </location>
</feature>
<proteinExistence type="predicted"/>
<dbReference type="CDD" id="cd00067">
    <property type="entry name" value="GAL4"/>
    <property type="match status" value="1"/>
</dbReference>
<keyword evidence="4" id="KW-0804">Transcription</keyword>
<evidence type="ECO:0000256" key="2">
    <source>
        <dbReference type="ARBA" id="ARBA00022833"/>
    </source>
</evidence>
<keyword evidence="2" id="KW-0862">Zinc</keyword>
<dbReference type="PANTHER" id="PTHR47660">
    <property type="entry name" value="TRANSCRIPTION FACTOR WITH C2H2 AND ZN(2)-CYS(6) DNA BINDING DOMAIN (EUROFUNG)-RELATED-RELATED"/>
    <property type="match status" value="1"/>
</dbReference>
<dbReference type="PROSITE" id="PS00463">
    <property type="entry name" value="ZN2_CY6_FUNGAL_1"/>
    <property type="match status" value="1"/>
</dbReference>
<dbReference type="AlphaFoldDB" id="A0A135SRV1"/>
<accession>A0A135SRV1</accession>
<protein>
    <recommendedName>
        <fullName evidence="7">Zn(2)-C6 fungal-type domain-containing protein</fullName>
    </recommendedName>
</protein>
<dbReference type="Gene3D" id="4.10.240.10">
    <property type="entry name" value="Zn(2)-C6 fungal-type DNA-binding domain"/>
    <property type="match status" value="1"/>
</dbReference>
<evidence type="ECO:0000256" key="3">
    <source>
        <dbReference type="ARBA" id="ARBA00023015"/>
    </source>
</evidence>